<proteinExistence type="predicted"/>
<keyword evidence="3" id="KW-1185">Reference proteome</keyword>
<name>A0A5C3QNL4_9AGAR</name>
<gene>
    <name evidence="2" type="ORF">BDV98DRAFT_582273</name>
</gene>
<reference evidence="2 3" key="1">
    <citation type="journal article" date="2019" name="Nat. Ecol. Evol.">
        <title>Megaphylogeny resolves global patterns of mushroom evolution.</title>
        <authorList>
            <person name="Varga T."/>
            <person name="Krizsan K."/>
            <person name="Foldi C."/>
            <person name="Dima B."/>
            <person name="Sanchez-Garcia M."/>
            <person name="Sanchez-Ramirez S."/>
            <person name="Szollosi G.J."/>
            <person name="Szarkandi J.G."/>
            <person name="Papp V."/>
            <person name="Albert L."/>
            <person name="Andreopoulos W."/>
            <person name="Angelini C."/>
            <person name="Antonin V."/>
            <person name="Barry K.W."/>
            <person name="Bougher N.L."/>
            <person name="Buchanan P."/>
            <person name="Buyck B."/>
            <person name="Bense V."/>
            <person name="Catcheside P."/>
            <person name="Chovatia M."/>
            <person name="Cooper J."/>
            <person name="Damon W."/>
            <person name="Desjardin D."/>
            <person name="Finy P."/>
            <person name="Geml J."/>
            <person name="Haridas S."/>
            <person name="Hughes K."/>
            <person name="Justo A."/>
            <person name="Karasinski D."/>
            <person name="Kautmanova I."/>
            <person name="Kiss B."/>
            <person name="Kocsube S."/>
            <person name="Kotiranta H."/>
            <person name="LaButti K.M."/>
            <person name="Lechner B.E."/>
            <person name="Liimatainen K."/>
            <person name="Lipzen A."/>
            <person name="Lukacs Z."/>
            <person name="Mihaltcheva S."/>
            <person name="Morgado L.N."/>
            <person name="Niskanen T."/>
            <person name="Noordeloos M.E."/>
            <person name="Ohm R.A."/>
            <person name="Ortiz-Santana B."/>
            <person name="Ovrebo C."/>
            <person name="Racz N."/>
            <person name="Riley R."/>
            <person name="Savchenko A."/>
            <person name="Shiryaev A."/>
            <person name="Soop K."/>
            <person name="Spirin V."/>
            <person name="Szebenyi C."/>
            <person name="Tomsovsky M."/>
            <person name="Tulloss R.E."/>
            <person name="Uehling J."/>
            <person name="Grigoriev I.V."/>
            <person name="Vagvolgyi C."/>
            <person name="Papp T."/>
            <person name="Martin F.M."/>
            <person name="Miettinen O."/>
            <person name="Hibbett D.S."/>
            <person name="Nagy L.G."/>
        </authorList>
    </citation>
    <scope>NUCLEOTIDE SEQUENCE [LARGE SCALE GENOMIC DNA]</scope>
    <source>
        <strain evidence="2 3">CBS 309.79</strain>
    </source>
</reference>
<feature type="compositionally biased region" description="Polar residues" evidence="1">
    <location>
        <begin position="296"/>
        <end position="316"/>
    </location>
</feature>
<evidence type="ECO:0000313" key="2">
    <source>
        <dbReference type="EMBL" id="TFL01879.1"/>
    </source>
</evidence>
<dbReference type="AlphaFoldDB" id="A0A5C3QNL4"/>
<sequence length="433" mass="47438">MTPTEILASPQGSAHDVSDVSFPPVLWASSATSTSTVGGGSFDHARITSRDMNSNNTQQEFNNNSITHNYYYPAGADVASEASKRQRMDARDSNTTRSSRSPSPIEPPSSSGEEQRSQDPFDPSKIVFGPLPSPPSKLEAFLFSKANTALRIWVVTTNSAKVIADPELHKALALRQTQSFLEDTLESLPDFGQELKNLIEEYMIVRARCNETLNKNGWRKKKANAVTMKTTLDSGTENHSRLMHHFTLENLSSKLKDDTTLRKVKAWLNRFIQSERSAKSRASHSSWVSGDPGTGLKTQAESDVWPSTGSAVQSEPISHPSDRTSSPSSSTRAQTGMDATNAQEQPPYNVERTTDFVKESSEPRAQVVIAAFGSTELSGIEGLLKALDLDTSSVSIARSDSTEVLYDEEFSRGVDQELSIHTYIVDEDGISEV</sequence>
<evidence type="ECO:0000313" key="3">
    <source>
        <dbReference type="Proteomes" id="UP000305067"/>
    </source>
</evidence>
<organism evidence="2 3">
    <name type="scientific">Pterulicium gracile</name>
    <dbReference type="NCBI Taxonomy" id="1884261"/>
    <lineage>
        <taxon>Eukaryota</taxon>
        <taxon>Fungi</taxon>
        <taxon>Dikarya</taxon>
        <taxon>Basidiomycota</taxon>
        <taxon>Agaricomycotina</taxon>
        <taxon>Agaricomycetes</taxon>
        <taxon>Agaricomycetidae</taxon>
        <taxon>Agaricales</taxon>
        <taxon>Pleurotineae</taxon>
        <taxon>Pterulaceae</taxon>
        <taxon>Pterulicium</taxon>
    </lineage>
</organism>
<feature type="compositionally biased region" description="Polar residues" evidence="1">
    <location>
        <begin position="333"/>
        <end position="346"/>
    </location>
</feature>
<feature type="compositionally biased region" description="Basic and acidic residues" evidence="1">
    <location>
        <begin position="82"/>
        <end position="94"/>
    </location>
</feature>
<feature type="compositionally biased region" description="Low complexity" evidence="1">
    <location>
        <begin position="323"/>
        <end position="332"/>
    </location>
</feature>
<protein>
    <submittedName>
        <fullName evidence="2">Uncharacterized protein</fullName>
    </submittedName>
</protein>
<feature type="region of interest" description="Disordered" evidence="1">
    <location>
        <begin position="79"/>
        <end position="129"/>
    </location>
</feature>
<dbReference type="EMBL" id="ML178823">
    <property type="protein sequence ID" value="TFL01879.1"/>
    <property type="molecule type" value="Genomic_DNA"/>
</dbReference>
<dbReference type="Proteomes" id="UP000305067">
    <property type="component" value="Unassembled WGS sequence"/>
</dbReference>
<feature type="region of interest" description="Disordered" evidence="1">
    <location>
        <begin position="31"/>
        <end position="61"/>
    </location>
</feature>
<feature type="region of interest" description="Disordered" evidence="1">
    <location>
        <begin position="279"/>
        <end position="346"/>
    </location>
</feature>
<feature type="compositionally biased region" description="Low complexity" evidence="1">
    <location>
        <begin position="98"/>
        <end position="111"/>
    </location>
</feature>
<accession>A0A5C3QNL4</accession>
<evidence type="ECO:0000256" key="1">
    <source>
        <dbReference type="SAM" id="MobiDB-lite"/>
    </source>
</evidence>